<dbReference type="OrthoDB" id="4206358at2759"/>
<proteinExistence type="predicted"/>
<dbReference type="Proteomes" id="UP000224634">
    <property type="component" value="Unassembled WGS sequence"/>
</dbReference>
<organism evidence="1 2">
    <name type="scientific">Polytolypa hystricis (strain UAMH7299)</name>
    <dbReference type="NCBI Taxonomy" id="1447883"/>
    <lineage>
        <taxon>Eukaryota</taxon>
        <taxon>Fungi</taxon>
        <taxon>Dikarya</taxon>
        <taxon>Ascomycota</taxon>
        <taxon>Pezizomycotina</taxon>
        <taxon>Eurotiomycetes</taxon>
        <taxon>Eurotiomycetidae</taxon>
        <taxon>Onygenales</taxon>
        <taxon>Onygenales incertae sedis</taxon>
        <taxon>Polytolypa</taxon>
    </lineage>
</organism>
<accession>A0A2B7XJT6</accession>
<comment type="caution">
    <text evidence="1">The sequence shown here is derived from an EMBL/GenBank/DDBJ whole genome shotgun (WGS) entry which is preliminary data.</text>
</comment>
<keyword evidence="2" id="KW-1185">Reference proteome</keyword>
<evidence type="ECO:0000313" key="1">
    <source>
        <dbReference type="EMBL" id="PGH09426.1"/>
    </source>
</evidence>
<reference evidence="1 2" key="1">
    <citation type="submission" date="2017-10" db="EMBL/GenBank/DDBJ databases">
        <title>Comparative genomics in systemic dimorphic fungi from Ajellomycetaceae.</title>
        <authorList>
            <person name="Munoz J.F."/>
            <person name="Mcewen J.G."/>
            <person name="Clay O.K."/>
            <person name="Cuomo C.A."/>
        </authorList>
    </citation>
    <scope>NUCLEOTIDE SEQUENCE [LARGE SCALE GENOMIC DNA]</scope>
    <source>
        <strain evidence="1 2">UAMH7299</strain>
    </source>
</reference>
<dbReference type="EMBL" id="PDNA01000153">
    <property type="protein sequence ID" value="PGH09426.1"/>
    <property type="molecule type" value="Genomic_DNA"/>
</dbReference>
<evidence type="ECO:0000313" key="2">
    <source>
        <dbReference type="Proteomes" id="UP000224634"/>
    </source>
</evidence>
<gene>
    <name evidence="1" type="ORF">AJ80_07702</name>
</gene>
<dbReference type="AlphaFoldDB" id="A0A2B7XJT6"/>
<sequence length="206" mass="23404">MAVGVAKPMFHVHIFRSTGNLPRDEAPHHHAQSKIKRNMAATIETTHGIVQRDLSQISERSEVVKDLETTGWVIIKGGASDRPEEATSNRDVVAIVAHMNKGHRFMTPKIFTRQSCEDQPYLNQQRRWWQIPSNKRTASFAVFHLTSTSNTKWSWSYMEEMREGQSEKKEVCPAAGDLLICSSLLSRLGTPVPKEDSRLIFLNYVS</sequence>
<name>A0A2B7XJT6_POLH7</name>
<protein>
    <submittedName>
        <fullName evidence="1">Uncharacterized protein</fullName>
    </submittedName>
</protein>